<keyword evidence="4" id="KW-1185">Reference proteome</keyword>
<dbReference type="CDD" id="cd05709">
    <property type="entry name" value="S2P-M50"/>
    <property type="match status" value="1"/>
</dbReference>
<dbReference type="PANTHER" id="PTHR23076:SF97">
    <property type="entry name" value="ATP-DEPENDENT ZINC METALLOPROTEASE YME1L1"/>
    <property type="match status" value="1"/>
</dbReference>
<dbReference type="InterPro" id="IPR037219">
    <property type="entry name" value="Peptidase_M41-like"/>
</dbReference>
<keyword evidence="3" id="KW-0645">Protease</keyword>
<dbReference type="Gene3D" id="3.40.50.300">
    <property type="entry name" value="P-loop containing nucleotide triphosphate hydrolases"/>
    <property type="match status" value="1"/>
</dbReference>
<organism evidence="3 4">
    <name type="scientific">Loofah witches'-broom phytoplasma</name>
    <dbReference type="NCBI Taxonomy" id="35773"/>
    <lineage>
        <taxon>Bacteria</taxon>
        <taxon>Bacillati</taxon>
        <taxon>Mycoplasmatota</taxon>
        <taxon>Mollicutes</taxon>
        <taxon>Acholeplasmatales</taxon>
        <taxon>Acholeplasmataceae</taxon>
        <taxon>Candidatus Phytoplasma</taxon>
        <taxon>16SrVIII (Loofah witches'-broom group)</taxon>
    </lineage>
</organism>
<gene>
    <name evidence="3" type="primary">hflB</name>
    <name evidence="3" type="ORF">LFWB_4890</name>
</gene>
<dbReference type="InterPro" id="IPR003593">
    <property type="entry name" value="AAA+_ATPase"/>
</dbReference>
<evidence type="ECO:0000259" key="2">
    <source>
        <dbReference type="SMART" id="SM00382"/>
    </source>
</evidence>
<feature type="domain" description="AAA+ ATPase" evidence="2">
    <location>
        <begin position="116"/>
        <end position="270"/>
    </location>
</feature>
<dbReference type="SMART" id="SM00382">
    <property type="entry name" value="AAA"/>
    <property type="match status" value="1"/>
</dbReference>
<dbReference type="EMBL" id="CP054393">
    <property type="protein sequence ID" value="QTX03055.1"/>
    <property type="molecule type" value="Genomic_DNA"/>
</dbReference>
<sequence>MNYNRQEIQPEMEQEIKESPQFIFYPAPKNNVLSKIKLILEILFLFLLFIYIVPFDFGIKQKPYSNNEWEKEKEVKIPDNKCLTIEDDFVGYEEIKDNITKEIIDVIKDPSKANDIPRGILLHGEPGVGKTYLVKCLAGSLKGLAPFFEINGSDFVEMYVGRGAARVRKIFSYAKEVAKQKNQKYFLIFIDEIDSIGAKRSDHAEEINNKESEHAFNALLSEIDGFSSGNKEQQGPYGIVIGATNRMNIIDDALKREGRLGKHLKLTTPNEKGIKELFKYFFRKKNKTQIQTLLEQPSVESKYDNLVKTLKKMKFTPSDIYSLVKEILKNNVSNLNEGNIINKIYDSFDEIIIGPINDDNNKGSKEYKKRIIAHELGHAFVAKELGLKVVRINFSSRQNIGGYVISIPKEDNDMMTETDFLKKIIVLLGGRAAEKVFNKDISIGSGDDVSKVEELAKCMVKDYKMKWTEIYSNTEIDPNSNSNLENEYLLGSENNEDKIRKIIDNSYKKALKILDNKKEKIKLLIDKIYETIENNNNEQSIGEEKFDEYYQNYL</sequence>
<keyword evidence="1" id="KW-0812">Transmembrane</keyword>
<dbReference type="InterPro" id="IPR027417">
    <property type="entry name" value="P-loop_NTPase"/>
</dbReference>
<dbReference type="GO" id="GO:0005886">
    <property type="term" value="C:plasma membrane"/>
    <property type="evidence" value="ECO:0007669"/>
    <property type="project" value="TreeGrafter"/>
</dbReference>
<keyword evidence="3" id="KW-0378">Hydrolase</keyword>
<feature type="transmembrane region" description="Helical" evidence="1">
    <location>
        <begin position="38"/>
        <end position="57"/>
    </location>
</feature>
<name>A0A975FJC6_LOWBP</name>
<dbReference type="Pfam" id="PF01434">
    <property type="entry name" value="Peptidase_M41"/>
    <property type="match status" value="1"/>
</dbReference>
<accession>A0A975FJC6</accession>
<evidence type="ECO:0000313" key="4">
    <source>
        <dbReference type="Proteomes" id="UP000672038"/>
    </source>
</evidence>
<dbReference type="AlphaFoldDB" id="A0A975FJC6"/>
<dbReference type="KEGG" id="pluf:LFWB_4890"/>
<dbReference type="Pfam" id="PF00004">
    <property type="entry name" value="AAA"/>
    <property type="match status" value="1"/>
</dbReference>
<evidence type="ECO:0000256" key="1">
    <source>
        <dbReference type="SAM" id="Phobius"/>
    </source>
</evidence>
<reference evidence="3" key="1">
    <citation type="submission" date="2020-06" db="EMBL/GenBank/DDBJ databases">
        <title>Complete genome sequence of Candidatus Phytoplasma luffae NCHU2019.</title>
        <authorList>
            <person name="Cho S.-T."/>
            <person name="Tan C.-M."/>
            <person name="Li J.-R."/>
            <person name="Chien Y.-Y."/>
            <person name="Chiu Y.-C."/>
            <person name="Yang J.-Y."/>
            <person name="Kuo C.-H."/>
        </authorList>
    </citation>
    <scope>NUCLEOTIDE SEQUENCE</scope>
    <source>
        <strain evidence="3">NCHU2019</strain>
    </source>
</reference>
<dbReference type="InterPro" id="IPR000642">
    <property type="entry name" value="Peptidase_M41"/>
</dbReference>
<dbReference type="GO" id="GO:0004176">
    <property type="term" value="F:ATP-dependent peptidase activity"/>
    <property type="evidence" value="ECO:0007669"/>
    <property type="project" value="InterPro"/>
</dbReference>
<dbReference type="SUPFAM" id="SSF140990">
    <property type="entry name" value="FtsH protease domain-like"/>
    <property type="match status" value="1"/>
</dbReference>
<dbReference type="GO" id="GO:0016887">
    <property type="term" value="F:ATP hydrolysis activity"/>
    <property type="evidence" value="ECO:0007669"/>
    <property type="project" value="InterPro"/>
</dbReference>
<dbReference type="PANTHER" id="PTHR23076">
    <property type="entry name" value="METALLOPROTEASE M41 FTSH"/>
    <property type="match status" value="1"/>
</dbReference>
<dbReference type="Gene3D" id="1.20.58.760">
    <property type="entry name" value="Peptidase M41"/>
    <property type="match status" value="1"/>
</dbReference>
<protein>
    <submittedName>
        <fullName evidence="3">ATP-dependent Zn protease</fullName>
    </submittedName>
</protein>
<dbReference type="SUPFAM" id="SSF52540">
    <property type="entry name" value="P-loop containing nucleoside triphosphate hydrolases"/>
    <property type="match status" value="1"/>
</dbReference>
<dbReference type="GO" id="GO:0004222">
    <property type="term" value="F:metalloendopeptidase activity"/>
    <property type="evidence" value="ECO:0007669"/>
    <property type="project" value="InterPro"/>
</dbReference>
<keyword evidence="1" id="KW-0472">Membrane</keyword>
<dbReference type="GO" id="GO:0006508">
    <property type="term" value="P:proteolysis"/>
    <property type="evidence" value="ECO:0007669"/>
    <property type="project" value="UniProtKB-KW"/>
</dbReference>
<proteinExistence type="predicted"/>
<dbReference type="GO" id="GO:0030163">
    <property type="term" value="P:protein catabolic process"/>
    <property type="evidence" value="ECO:0007669"/>
    <property type="project" value="TreeGrafter"/>
</dbReference>
<dbReference type="InterPro" id="IPR003959">
    <property type="entry name" value="ATPase_AAA_core"/>
</dbReference>
<dbReference type="GO" id="GO:0005524">
    <property type="term" value="F:ATP binding"/>
    <property type="evidence" value="ECO:0007669"/>
    <property type="project" value="InterPro"/>
</dbReference>
<keyword evidence="1" id="KW-1133">Transmembrane helix</keyword>
<dbReference type="Proteomes" id="UP000672038">
    <property type="component" value="Chromosome"/>
</dbReference>
<evidence type="ECO:0000313" key="3">
    <source>
        <dbReference type="EMBL" id="QTX03055.1"/>
    </source>
</evidence>
<dbReference type="RefSeq" id="WP_210954541.1">
    <property type="nucleotide sequence ID" value="NZ_CP054393.1"/>
</dbReference>